<name>A0A2P4YWA4_9CRYT</name>
<feature type="transmembrane region" description="Helical" evidence="1">
    <location>
        <begin position="105"/>
        <end position="132"/>
    </location>
</feature>
<evidence type="ECO:0000313" key="3">
    <source>
        <dbReference type="Proteomes" id="UP000236928"/>
    </source>
</evidence>
<proteinExistence type="predicted"/>
<evidence type="ECO:0000256" key="1">
    <source>
        <dbReference type="SAM" id="Phobius"/>
    </source>
</evidence>
<dbReference type="Proteomes" id="UP000236928">
    <property type="component" value="Unassembled WGS sequence"/>
</dbReference>
<evidence type="ECO:0000313" key="2">
    <source>
        <dbReference type="EMBL" id="POM82083.1"/>
    </source>
</evidence>
<reference evidence="2 3" key="1">
    <citation type="submission" date="2014-04" db="EMBL/GenBank/DDBJ databases">
        <title>Comparative Genomics of Cryptosporidium Species.</title>
        <authorList>
            <person name="Silva J.C."/>
            <person name="Su Q."/>
            <person name="Chalmers R."/>
            <person name="Chibucos M.C."/>
            <person name="Elwin K."/>
            <person name="Godinez A."/>
            <person name="Guo F."/>
            <person name="Huynh K."/>
            <person name="Orvis J."/>
            <person name="Ott S."/>
            <person name="Sadzewicz L."/>
            <person name="Sengamalay N."/>
            <person name="Shetty A."/>
            <person name="Sun M."/>
            <person name="Tallon L."/>
            <person name="Xiao L."/>
            <person name="Zhang H."/>
            <person name="Fraser C.M."/>
            <person name="Zhu G."/>
            <person name="Kissinger J."/>
            <person name="Widmer G."/>
        </authorList>
    </citation>
    <scope>NUCLEOTIDE SEQUENCE [LARGE SCALE GENOMIC DNA]</scope>
    <source>
        <strain evidence="2 3">UKMEL1</strain>
    </source>
</reference>
<organism evidence="2 3">
    <name type="scientific">Cryptosporidium meleagridis</name>
    <dbReference type="NCBI Taxonomy" id="93969"/>
    <lineage>
        <taxon>Eukaryota</taxon>
        <taxon>Sar</taxon>
        <taxon>Alveolata</taxon>
        <taxon>Apicomplexa</taxon>
        <taxon>Conoidasida</taxon>
        <taxon>Coccidia</taxon>
        <taxon>Eucoccidiorida</taxon>
        <taxon>Eimeriorina</taxon>
        <taxon>Cryptosporidiidae</taxon>
        <taxon>Cryptosporidium</taxon>
    </lineage>
</organism>
<keyword evidence="1" id="KW-0812">Transmembrane</keyword>
<dbReference type="AlphaFoldDB" id="A0A2P4YWA4"/>
<comment type="caution">
    <text evidence="2">The sequence shown here is derived from an EMBL/GenBank/DDBJ whole genome shotgun (WGS) entry which is preliminary data.</text>
</comment>
<dbReference type="EMBL" id="JIBK01000002">
    <property type="protein sequence ID" value="POM82083.1"/>
    <property type="molecule type" value="Genomic_DNA"/>
</dbReference>
<dbReference type="OrthoDB" id="337182at2759"/>
<keyword evidence="1" id="KW-0472">Membrane</keyword>
<keyword evidence="3" id="KW-1185">Reference proteome</keyword>
<accession>A0A2P4YWA4</accession>
<keyword evidence="1" id="KW-1133">Transmembrane helix</keyword>
<feature type="transmembrane region" description="Helical" evidence="1">
    <location>
        <begin position="29"/>
        <end position="48"/>
    </location>
</feature>
<protein>
    <submittedName>
        <fullName evidence="2">Uncharacterized protein</fullName>
    </submittedName>
</protein>
<gene>
    <name evidence="2" type="ORF">CmeUKMEL1_00620</name>
</gene>
<sequence length="192" mass="21732">MIIWSSLFFTIDKEQLIGLQNKISPLCKLISYFIILQVLVGTVSLFYLNHQISGLLEIFFFIGNGIVTTYLQVPILYLIYSITSIIGCLIYYFNAEIQSATLSDLNFIICISGITNHFCCSILSLKIFLVIINNINWESKIMSMGGNLNIAYIGYPRFNNSTNNIGYYMPLEEGPNNFGPKKLLSSTTELNF</sequence>
<feature type="transmembrane region" description="Helical" evidence="1">
    <location>
        <begin position="76"/>
        <end position="93"/>
    </location>
</feature>
<dbReference type="VEuPathDB" id="CryptoDB:CmeUKMEL1_00620"/>
<feature type="transmembrane region" description="Helical" evidence="1">
    <location>
        <begin position="54"/>
        <end position="71"/>
    </location>
</feature>